<evidence type="ECO:0000313" key="2">
    <source>
        <dbReference type="EMBL" id="CAG5072465.1"/>
    </source>
</evidence>
<evidence type="ECO:0000313" key="3">
    <source>
        <dbReference type="Proteomes" id="UP000679725"/>
    </source>
</evidence>
<protein>
    <recommendedName>
        <fullName evidence="1">FAD-dependent urate hydroxylase HpyO/Asp monooxygenase CreE-like FAD/NAD(P)-binding domain-containing protein</fullName>
    </recommendedName>
</protein>
<dbReference type="Gene3D" id="3.40.50.720">
    <property type="entry name" value="NAD(P)-binding Rossmann-like Domain"/>
    <property type="match status" value="1"/>
</dbReference>
<dbReference type="EMBL" id="CAJRAU010000006">
    <property type="protein sequence ID" value="CAG5072465.1"/>
    <property type="molecule type" value="Genomic_DNA"/>
</dbReference>
<feature type="domain" description="FAD-dependent urate hydroxylase HpyO/Asp monooxygenase CreE-like FAD/NAD(P)-binding" evidence="1">
    <location>
        <begin position="11"/>
        <end position="170"/>
    </location>
</feature>
<keyword evidence="3" id="KW-1185">Reference proteome</keyword>
<dbReference type="Gene3D" id="3.50.50.60">
    <property type="entry name" value="FAD/NAD(P)-binding domain"/>
    <property type="match status" value="1"/>
</dbReference>
<dbReference type="InterPro" id="IPR052189">
    <property type="entry name" value="L-asp_N-monooxygenase_NS-form"/>
</dbReference>
<dbReference type="PANTHER" id="PTHR40254:SF1">
    <property type="entry name" value="BLR0577 PROTEIN"/>
    <property type="match status" value="1"/>
</dbReference>
<organism evidence="2 3">
    <name type="scientific">Dyadobacter linearis</name>
    <dbReference type="NCBI Taxonomy" id="2823330"/>
    <lineage>
        <taxon>Bacteria</taxon>
        <taxon>Pseudomonadati</taxon>
        <taxon>Bacteroidota</taxon>
        <taxon>Cytophagia</taxon>
        <taxon>Cytophagales</taxon>
        <taxon>Spirosomataceae</taxon>
        <taxon>Dyadobacter</taxon>
    </lineage>
</organism>
<name>A0ABN7RF49_9BACT</name>
<dbReference type="InterPro" id="IPR038732">
    <property type="entry name" value="HpyO/CreE_NAD-binding"/>
</dbReference>
<dbReference type="InterPro" id="IPR036188">
    <property type="entry name" value="FAD/NAD-bd_sf"/>
</dbReference>
<gene>
    <name evidence="2" type="ORF">DYBT9623_04162</name>
</gene>
<dbReference type="PANTHER" id="PTHR40254">
    <property type="entry name" value="BLR0577 PROTEIN"/>
    <property type="match status" value="1"/>
</dbReference>
<dbReference type="Proteomes" id="UP000679725">
    <property type="component" value="Unassembled WGS sequence"/>
</dbReference>
<dbReference type="SUPFAM" id="SSF51905">
    <property type="entry name" value="FAD/NAD(P)-binding domain"/>
    <property type="match status" value="1"/>
</dbReference>
<accession>A0ABN7RF49</accession>
<dbReference type="Pfam" id="PF13454">
    <property type="entry name" value="NAD_binding_9"/>
    <property type="match status" value="1"/>
</dbReference>
<proteinExistence type="predicted"/>
<dbReference type="RefSeq" id="WP_215235445.1">
    <property type="nucleotide sequence ID" value="NZ_CAJRAU010000006.1"/>
</dbReference>
<reference evidence="2 3" key="1">
    <citation type="submission" date="2021-04" db="EMBL/GenBank/DDBJ databases">
        <authorList>
            <person name="Rodrigo-Torres L."/>
            <person name="Arahal R. D."/>
            <person name="Lucena T."/>
        </authorList>
    </citation>
    <scope>NUCLEOTIDE SEQUENCE [LARGE SCALE GENOMIC DNA]</scope>
    <source>
        <strain evidence="2 3">CECT 9623</strain>
    </source>
</reference>
<sequence length="574" mass="65191">MTSKPARKRIAIIGGGPSALFVYKRLVRSPARFDIDIFEKSDMLGAGMPYSKAGANTEHITNVSHNEIPKMSSSIIQWIKELSVAKQKQFNIDPAKFTQYKVFPRLLFGEYLAAQFAMFRDEADKNGIVTRVHYNSDVTDMADQPENGVVQVAVNGTVLEFERVIICTGHKWPEKYEGEIPGYFASPYPPAKLRLAIDHPVAIKGSSLTAIDAIRTLARENGRFEWVEEDKLMYIPNEDSPKFKLVLHSRSGLLPAIRFHLDEPRITSDSLLTDKEVADNMKKNGGFLSLDYIFEKNFKDAFKKWDPKLYRRIKDMKIEEFVHTVMDMREGKPPFELFKDEYKEAKKSIEERKSVYWKEILAELSFSINYPAKYISAEDTMRLGKVLMPLIATVIAFVPQSSCDELFALHDAGRLEMVAVGQEGKVEPKKEGGIVYRYVDEQGKKHNVSYKTYVDCSGQRHFSYEEFPFKGLVLKRTVSPAHICFKSGEVGKKLMDEGNEDVITNSHGDYFLKVPGVAINDCFQVVNEYGAANERLFIMAVPHIGGHNPDYSGLDFCEQASQFIVEKLEETASW</sequence>
<comment type="caution">
    <text evidence="2">The sequence shown here is derived from an EMBL/GenBank/DDBJ whole genome shotgun (WGS) entry which is preliminary data.</text>
</comment>
<evidence type="ECO:0000259" key="1">
    <source>
        <dbReference type="Pfam" id="PF13454"/>
    </source>
</evidence>